<organism evidence="1 2">
    <name type="scientific">Sphingobium cyanobacteriorum</name>
    <dbReference type="NCBI Taxonomy" id="3063954"/>
    <lineage>
        <taxon>Bacteria</taxon>
        <taxon>Pseudomonadati</taxon>
        <taxon>Pseudomonadota</taxon>
        <taxon>Alphaproteobacteria</taxon>
        <taxon>Sphingomonadales</taxon>
        <taxon>Sphingomonadaceae</taxon>
        <taxon>Sphingobium</taxon>
    </lineage>
</organism>
<comment type="caution">
    <text evidence="1">The sequence shown here is derived from an EMBL/GenBank/DDBJ whole genome shotgun (WGS) entry which is preliminary data.</text>
</comment>
<dbReference type="EMBL" id="JAUQOM010000011">
    <property type="protein sequence ID" value="MDO7836798.1"/>
    <property type="molecule type" value="Genomic_DNA"/>
</dbReference>
<proteinExistence type="predicted"/>
<evidence type="ECO:0000313" key="2">
    <source>
        <dbReference type="Proteomes" id="UP001176471"/>
    </source>
</evidence>
<dbReference type="RefSeq" id="WP_304537214.1">
    <property type="nucleotide sequence ID" value="NZ_JAUQOM010000011.1"/>
</dbReference>
<reference evidence="1" key="1">
    <citation type="submission" date="2023-07" db="EMBL/GenBank/DDBJ databases">
        <title>Bacterial whole genome sequence for Sphingobium sp. HBC34.</title>
        <authorList>
            <person name="Le V."/>
            <person name="Ko S.-R."/>
            <person name="Ahn C.-Y."/>
            <person name="Oh H.-M."/>
        </authorList>
    </citation>
    <scope>NUCLEOTIDE SEQUENCE</scope>
    <source>
        <strain evidence="1">HBC34</strain>
    </source>
</reference>
<accession>A0ABT8ZRS6</accession>
<gene>
    <name evidence="1" type="ORF">Q4610_17255</name>
</gene>
<dbReference type="Proteomes" id="UP001176471">
    <property type="component" value="Unassembled WGS sequence"/>
</dbReference>
<evidence type="ECO:0008006" key="3">
    <source>
        <dbReference type="Google" id="ProtNLM"/>
    </source>
</evidence>
<sequence>MVSLRAMEQKYPGVAGIPWDQPATMIDLDGKPPLIGTIRDCAVHFGLYKDHARVQARVLLTQPVHREGRKTRTWLLEPDEIAALAERLKRETH</sequence>
<protein>
    <recommendedName>
        <fullName evidence="3">Sulfatase-modifying factor protein</fullName>
    </recommendedName>
</protein>
<evidence type="ECO:0000313" key="1">
    <source>
        <dbReference type="EMBL" id="MDO7836798.1"/>
    </source>
</evidence>
<name>A0ABT8ZRS6_9SPHN</name>
<keyword evidence="2" id="KW-1185">Reference proteome</keyword>